<organism evidence="13 14">
    <name type="scientific">Pleionea mediterranea</name>
    <dbReference type="NCBI Taxonomy" id="523701"/>
    <lineage>
        <taxon>Bacteria</taxon>
        <taxon>Pseudomonadati</taxon>
        <taxon>Pseudomonadota</taxon>
        <taxon>Gammaproteobacteria</taxon>
        <taxon>Oceanospirillales</taxon>
        <taxon>Pleioneaceae</taxon>
        <taxon>Pleionea</taxon>
    </lineage>
</organism>
<feature type="transmembrane region" description="Helical" evidence="12">
    <location>
        <begin position="162"/>
        <end position="182"/>
    </location>
</feature>
<dbReference type="EC" id="2.3.1.-" evidence="11"/>
<dbReference type="GO" id="GO:0005886">
    <property type="term" value="C:plasma membrane"/>
    <property type="evidence" value="ECO:0007669"/>
    <property type="project" value="UniProtKB-SubCell"/>
</dbReference>
<evidence type="ECO:0000256" key="3">
    <source>
        <dbReference type="ARBA" id="ARBA00010323"/>
    </source>
</evidence>
<keyword evidence="14" id="KW-1185">Reference proteome</keyword>
<evidence type="ECO:0000313" key="13">
    <source>
        <dbReference type="EMBL" id="PWK53958.1"/>
    </source>
</evidence>
<evidence type="ECO:0000256" key="10">
    <source>
        <dbReference type="ARBA" id="ARBA00023315"/>
    </source>
</evidence>
<evidence type="ECO:0000256" key="2">
    <source>
        <dbReference type="ARBA" id="ARBA00005182"/>
    </source>
</evidence>
<feature type="transmembrane region" description="Helical" evidence="12">
    <location>
        <begin position="127"/>
        <end position="150"/>
    </location>
</feature>
<evidence type="ECO:0000256" key="1">
    <source>
        <dbReference type="ARBA" id="ARBA00004651"/>
    </source>
</evidence>
<keyword evidence="5 11" id="KW-0808">Transferase</keyword>
<evidence type="ECO:0000256" key="8">
    <source>
        <dbReference type="ARBA" id="ARBA00022989"/>
    </source>
</evidence>
<evidence type="ECO:0000256" key="5">
    <source>
        <dbReference type="ARBA" id="ARBA00022679"/>
    </source>
</evidence>
<comment type="caution">
    <text evidence="13">The sequence shown here is derived from an EMBL/GenBank/DDBJ whole genome shotgun (WGS) entry which is preliminary data.</text>
</comment>
<dbReference type="PANTHER" id="PTHR13285">
    <property type="entry name" value="ACYLTRANSFERASE"/>
    <property type="match status" value="1"/>
</dbReference>
<comment type="similarity">
    <text evidence="3 11">Belongs to the membrane-bound acyltransferase family.</text>
</comment>
<dbReference type="AlphaFoldDB" id="A0A316FZI7"/>
<dbReference type="InterPro" id="IPR004299">
    <property type="entry name" value="MBOAT_fam"/>
</dbReference>
<proteinExistence type="inferred from homology"/>
<dbReference type="PIRSF" id="PIRSF500217">
    <property type="entry name" value="AlgI"/>
    <property type="match status" value="1"/>
</dbReference>
<evidence type="ECO:0000256" key="12">
    <source>
        <dbReference type="SAM" id="Phobius"/>
    </source>
</evidence>
<keyword evidence="4 11" id="KW-1003">Cell membrane</keyword>
<evidence type="ECO:0000256" key="9">
    <source>
        <dbReference type="ARBA" id="ARBA00023136"/>
    </source>
</evidence>
<evidence type="ECO:0000256" key="11">
    <source>
        <dbReference type="PIRNR" id="PIRNR016636"/>
    </source>
</evidence>
<feature type="transmembrane region" description="Helical" evidence="12">
    <location>
        <begin position="88"/>
        <end position="107"/>
    </location>
</feature>
<reference evidence="13 14" key="1">
    <citation type="submission" date="2018-05" db="EMBL/GenBank/DDBJ databases">
        <title>Genomic Encyclopedia of Type Strains, Phase IV (KMG-IV): sequencing the most valuable type-strain genomes for metagenomic binning, comparative biology and taxonomic classification.</title>
        <authorList>
            <person name="Goeker M."/>
        </authorList>
    </citation>
    <scope>NUCLEOTIDE SEQUENCE [LARGE SCALE GENOMIC DNA]</scope>
    <source>
        <strain evidence="13 14">DSM 25350</strain>
    </source>
</reference>
<dbReference type="GO" id="GO:0042121">
    <property type="term" value="P:alginic acid biosynthetic process"/>
    <property type="evidence" value="ECO:0007669"/>
    <property type="project" value="UniProtKB-UniRule"/>
</dbReference>
<feature type="transmembrane region" description="Helical" evidence="12">
    <location>
        <begin position="55"/>
        <end position="76"/>
    </location>
</feature>
<sequence>MCSVSVLPGVIMIFNTPIFFAFFVVFLLGYGFIFLKHKPKVYFTLVASLVFYGSWNYHFIPLLVGSAVADYFIAQAIGNAASQRHKKWLVTLSLCINLGILGLFKYADFALSSVGSFLTLFGYEASLPTLAWILPVGISFYTFQSLSYTIDVYRGDMQPRKGLLEFTAALAFFPQLVAGPILRARHILPQMHDIQLPSFAQVKTGFLLITVGLMKKTTADLLAGPAATAFDGQQTISVLETWSGVLAFAGQIYGDFSGYTDMAIGIALLLGFNFPLNFRVPYFAVSPVDFWRRWHISLSTWLRDYLYISLGGNRNNRRMRNVMITMLLGGLWHGAAWTFIAWGAFHGVIITATHYLSNLAVFKPFAASNNKFHIVLKWAITFYLVLLGWVLFRATSLENAWQVICDMHSFGGALPAASSLAITIFALVSAALILMHLLDYFVLNHSKKLESKGWLFWPLLVLGQALCLLIGEPSNDFIYFQF</sequence>
<dbReference type="InterPro" id="IPR028362">
    <property type="entry name" value="AlgI"/>
</dbReference>
<keyword evidence="7 11" id="KW-0016">Alginate biosynthesis</keyword>
<feature type="transmembrane region" description="Helical" evidence="12">
    <location>
        <begin position="412"/>
        <end position="442"/>
    </location>
</feature>
<dbReference type="EMBL" id="QGGU01000002">
    <property type="protein sequence ID" value="PWK53958.1"/>
    <property type="molecule type" value="Genomic_DNA"/>
</dbReference>
<dbReference type="Pfam" id="PF03062">
    <property type="entry name" value="MBOAT"/>
    <property type="match status" value="1"/>
</dbReference>
<comment type="subcellular location">
    <subcellularLocation>
        <location evidence="11">Cell inner membrane</location>
    </subcellularLocation>
    <subcellularLocation>
        <location evidence="1">Cell membrane</location>
        <topology evidence="1">Multi-pass membrane protein</topology>
    </subcellularLocation>
</comment>
<dbReference type="Proteomes" id="UP000245790">
    <property type="component" value="Unassembled WGS sequence"/>
</dbReference>
<name>A0A316FZI7_9GAMM</name>
<comment type="pathway">
    <text evidence="2 11">Glycan biosynthesis; alginate biosynthesis.</text>
</comment>
<feature type="transmembrane region" description="Helical" evidence="12">
    <location>
        <begin position="12"/>
        <end position="35"/>
    </location>
</feature>
<feature type="transmembrane region" description="Helical" evidence="12">
    <location>
        <begin position="374"/>
        <end position="392"/>
    </location>
</feature>
<gene>
    <name evidence="13" type="ORF">C8D97_102350</name>
</gene>
<keyword evidence="10 11" id="KW-0012">Acyltransferase</keyword>
<evidence type="ECO:0000256" key="7">
    <source>
        <dbReference type="ARBA" id="ARBA00022841"/>
    </source>
</evidence>
<dbReference type="InterPro" id="IPR024194">
    <property type="entry name" value="Ac/AlaTfrase_AlgI/DltB"/>
</dbReference>
<feature type="transmembrane region" description="Helical" evidence="12">
    <location>
        <begin position="454"/>
        <end position="471"/>
    </location>
</feature>
<protein>
    <recommendedName>
        <fullName evidence="11">Probable alginate O-acetylase</fullName>
        <ecNumber evidence="11">2.3.1.-</ecNumber>
    </recommendedName>
</protein>
<evidence type="ECO:0000256" key="4">
    <source>
        <dbReference type="ARBA" id="ARBA00022475"/>
    </source>
</evidence>
<keyword evidence="8 12" id="KW-1133">Transmembrane helix</keyword>
<keyword evidence="6 11" id="KW-0812">Transmembrane</keyword>
<dbReference type="UniPathway" id="UPA00286"/>
<dbReference type="PANTHER" id="PTHR13285:SF23">
    <property type="entry name" value="TEICHOIC ACID D-ALANYLTRANSFERASE"/>
    <property type="match status" value="1"/>
</dbReference>
<feature type="transmembrane region" description="Helical" evidence="12">
    <location>
        <begin position="322"/>
        <end position="339"/>
    </location>
</feature>
<evidence type="ECO:0000313" key="14">
    <source>
        <dbReference type="Proteomes" id="UP000245790"/>
    </source>
</evidence>
<dbReference type="InterPro" id="IPR051085">
    <property type="entry name" value="MB_O-acyltransferase"/>
</dbReference>
<dbReference type="GO" id="GO:0016746">
    <property type="term" value="F:acyltransferase activity"/>
    <property type="evidence" value="ECO:0007669"/>
    <property type="project" value="UniProtKB-KW"/>
</dbReference>
<keyword evidence="11" id="KW-0997">Cell inner membrane</keyword>
<keyword evidence="9 11" id="KW-0472">Membrane</keyword>
<evidence type="ECO:0000256" key="6">
    <source>
        <dbReference type="ARBA" id="ARBA00022692"/>
    </source>
</evidence>
<accession>A0A316FZI7</accession>
<dbReference type="PIRSF" id="PIRSF016636">
    <property type="entry name" value="AlgI_DltB"/>
    <property type="match status" value="1"/>
</dbReference>